<keyword evidence="2" id="KW-1185">Reference proteome</keyword>
<evidence type="ECO:0000313" key="1">
    <source>
        <dbReference type="EMBL" id="KAF0925369.1"/>
    </source>
</evidence>
<dbReference type="AlphaFoldDB" id="A0A6G1EKU8"/>
<name>A0A6G1EKU8_9ORYZ</name>
<protein>
    <submittedName>
        <fullName evidence="1">Uncharacterized protein</fullName>
    </submittedName>
</protein>
<sequence>MLAADLAEMCLAHSNVSVQYVAVADSPASTIYDVSFRIQRMFGSSAQQKGGGPEEEKLIHN</sequence>
<dbReference type="EMBL" id="SPHZ02000003">
    <property type="protein sequence ID" value="KAF0925369.1"/>
    <property type="molecule type" value="Genomic_DNA"/>
</dbReference>
<reference evidence="1 2" key="1">
    <citation type="submission" date="2019-11" db="EMBL/GenBank/DDBJ databases">
        <title>Whole genome sequence of Oryza granulata.</title>
        <authorList>
            <person name="Li W."/>
        </authorList>
    </citation>
    <scope>NUCLEOTIDE SEQUENCE [LARGE SCALE GENOMIC DNA]</scope>
    <source>
        <strain evidence="2">cv. Menghai</strain>
        <tissue evidence="1">Leaf</tissue>
    </source>
</reference>
<comment type="caution">
    <text evidence="1">The sequence shown here is derived from an EMBL/GenBank/DDBJ whole genome shotgun (WGS) entry which is preliminary data.</text>
</comment>
<proteinExistence type="predicted"/>
<evidence type="ECO:0000313" key="2">
    <source>
        <dbReference type="Proteomes" id="UP000479710"/>
    </source>
</evidence>
<gene>
    <name evidence="1" type="ORF">E2562_016626</name>
</gene>
<accession>A0A6G1EKU8</accession>
<organism evidence="1 2">
    <name type="scientific">Oryza meyeriana var. granulata</name>
    <dbReference type="NCBI Taxonomy" id="110450"/>
    <lineage>
        <taxon>Eukaryota</taxon>
        <taxon>Viridiplantae</taxon>
        <taxon>Streptophyta</taxon>
        <taxon>Embryophyta</taxon>
        <taxon>Tracheophyta</taxon>
        <taxon>Spermatophyta</taxon>
        <taxon>Magnoliopsida</taxon>
        <taxon>Liliopsida</taxon>
        <taxon>Poales</taxon>
        <taxon>Poaceae</taxon>
        <taxon>BOP clade</taxon>
        <taxon>Oryzoideae</taxon>
        <taxon>Oryzeae</taxon>
        <taxon>Oryzinae</taxon>
        <taxon>Oryza</taxon>
        <taxon>Oryza meyeriana</taxon>
    </lineage>
</organism>
<dbReference type="Proteomes" id="UP000479710">
    <property type="component" value="Unassembled WGS sequence"/>
</dbReference>